<sequence>MVPRIELSSGPIDYQDSGGEGPVLVFGHGPPMNESQWRKVVPLLDGYRCVLPTLPLGGHRQPMNPDADLSQRGVARLLGEFIESLGLGRVTLVLNDWGGGQFLVSEGQDQHIARLVLVACEAFDNFPPGPAKAMSKVCRVPGGVWLLTRLMRVPALRHSRRGYGGMSLRGIPDEIMDDWFAPATRSRAIRRDFAKFATGAPDSRTLLAWSERLRDFDRPVLVVWATEDRLMPREHGPRLAELYPRGRLVEIADSSTLIPEDQPELLARTLIDFLVETGAEPARRDR</sequence>
<proteinExistence type="predicted"/>
<evidence type="ECO:0000313" key="2">
    <source>
        <dbReference type="EMBL" id="KAF0647707.1"/>
    </source>
</evidence>
<dbReference type="EMBL" id="ASYR01000032">
    <property type="protein sequence ID" value="KAF0647707.1"/>
    <property type="molecule type" value="Genomic_DNA"/>
</dbReference>
<evidence type="ECO:0000259" key="1">
    <source>
        <dbReference type="Pfam" id="PF12697"/>
    </source>
</evidence>
<dbReference type="Gene3D" id="3.40.50.1820">
    <property type="entry name" value="alpha/beta hydrolase"/>
    <property type="match status" value="1"/>
</dbReference>
<protein>
    <submittedName>
        <fullName evidence="3">Alpha/beta hydrolase</fullName>
    </submittedName>
</protein>
<dbReference type="Pfam" id="PF12697">
    <property type="entry name" value="Abhydrolase_6"/>
    <property type="match status" value="1"/>
</dbReference>
<keyword evidence="4" id="KW-1185">Reference proteome</keyword>
<keyword evidence="3" id="KW-0378">Hydrolase</keyword>
<gene>
    <name evidence="3" type="ORF">K701_09350</name>
    <name evidence="2" type="ORF">K701_21760</name>
</gene>
<dbReference type="EMBL" id="ASYR01000010">
    <property type="protein sequence ID" value="KAF0649983.1"/>
    <property type="molecule type" value="Genomic_DNA"/>
</dbReference>
<feature type="domain" description="AB hydrolase-1" evidence="1">
    <location>
        <begin position="24"/>
        <end position="268"/>
    </location>
</feature>
<dbReference type="PANTHER" id="PTHR43689:SF8">
    <property type="entry name" value="ALPHA_BETA-HYDROLASES SUPERFAMILY PROTEIN"/>
    <property type="match status" value="1"/>
</dbReference>
<comment type="caution">
    <text evidence="3">The sequence shown here is derived from an EMBL/GenBank/DDBJ whole genome shotgun (WGS) entry which is preliminary data.</text>
</comment>
<evidence type="ECO:0000313" key="3">
    <source>
        <dbReference type="EMBL" id="KAF0649983.1"/>
    </source>
</evidence>
<dbReference type="InterPro" id="IPR029058">
    <property type="entry name" value="AB_hydrolase_fold"/>
</dbReference>
<reference evidence="3 4" key="1">
    <citation type="submission" date="2013-05" db="EMBL/GenBank/DDBJ databases">
        <title>Genome Sequence of Streptomyces fradiae.</title>
        <authorList>
            <person name="Kirby R."/>
        </authorList>
    </citation>
    <scope>NUCLEOTIDE SEQUENCE [LARGE SCALE GENOMIC DNA]</scope>
    <source>
        <strain evidence="3 4">ATCC 10745</strain>
    </source>
</reference>
<dbReference type="GO" id="GO:0016787">
    <property type="term" value="F:hydrolase activity"/>
    <property type="evidence" value="ECO:0007669"/>
    <property type="project" value="UniProtKB-KW"/>
</dbReference>
<name>A0ABQ6XW73_STRFR</name>
<accession>A0ABQ6XW73</accession>
<evidence type="ECO:0000313" key="4">
    <source>
        <dbReference type="Proteomes" id="UP000731519"/>
    </source>
</evidence>
<dbReference type="SUPFAM" id="SSF53474">
    <property type="entry name" value="alpha/beta-Hydrolases"/>
    <property type="match status" value="1"/>
</dbReference>
<dbReference type="Proteomes" id="UP000731519">
    <property type="component" value="Unassembled WGS sequence"/>
</dbReference>
<organism evidence="3 4">
    <name type="scientific">Streptomyces fradiae ATCC 10745 = DSM 40063</name>
    <dbReference type="NCBI Taxonomy" id="1319510"/>
    <lineage>
        <taxon>Bacteria</taxon>
        <taxon>Bacillati</taxon>
        <taxon>Actinomycetota</taxon>
        <taxon>Actinomycetes</taxon>
        <taxon>Kitasatosporales</taxon>
        <taxon>Streptomycetaceae</taxon>
        <taxon>Streptomyces</taxon>
    </lineage>
</organism>
<dbReference type="InterPro" id="IPR000073">
    <property type="entry name" value="AB_hydrolase_1"/>
</dbReference>
<dbReference type="PANTHER" id="PTHR43689">
    <property type="entry name" value="HYDROLASE"/>
    <property type="match status" value="1"/>
</dbReference>